<sequence>MQSWVPAVLFLGFCLTFARVKKSRSLVGLVKASTATGTLTLLLGWFKVAFAFPSSACPDFRNRRPIVHFDHYESSYFPLRATCHWDNGEQKALIGAWMNPLLFTCVAVLTGCLVTMAVLAHRRYRKGHPR</sequence>
<keyword evidence="3" id="KW-1185">Reference proteome</keyword>
<name>A0A2I0SCH7_9ACTN</name>
<proteinExistence type="predicted"/>
<feature type="transmembrane region" description="Helical" evidence="1">
    <location>
        <begin position="101"/>
        <end position="120"/>
    </location>
</feature>
<protein>
    <submittedName>
        <fullName evidence="2">Uncharacterized protein</fullName>
    </submittedName>
</protein>
<dbReference type="Proteomes" id="UP000236178">
    <property type="component" value="Unassembled WGS sequence"/>
</dbReference>
<evidence type="ECO:0000256" key="1">
    <source>
        <dbReference type="SAM" id="Phobius"/>
    </source>
</evidence>
<comment type="caution">
    <text evidence="2">The sequence shown here is derived from an EMBL/GenBank/DDBJ whole genome shotgun (WGS) entry which is preliminary data.</text>
</comment>
<reference evidence="2 3" key="1">
    <citation type="submission" date="2017-12" db="EMBL/GenBank/DDBJ databases">
        <title>Streptomyces populusis sp. nov., a novel endophytic actinobacterium isolated from stems of Populus adenopoda Maxim.</title>
        <authorList>
            <person name="Wang Z."/>
        </authorList>
    </citation>
    <scope>NUCLEOTIDE SEQUENCE [LARGE SCALE GENOMIC DNA]</scope>
    <source>
        <strain evidence="2 3">A249</strain>
    </source>
</reference>
<keyword evidence="1" id="KW-1133">Transmembrane helix</keyword>
<dbReference type="OrthoDB" id="4183471at2"/>
<evidence type="ECO:0000313" key="3">
    <source>
        <dbReference type="Proteomes" id="UP000236178"/>
    </source>
</evidence>
<dbReference type="EMBL" id="PJOS01000156">
    <property type="protein sequence ID" value="PKT67657.1"/>
    <property type="molecule type" value="Genomic_DNA"/>
</dbReference>
<dbReference type="RefSeq" id="WP_103554383.1">
    <property type="nucleotide sequence ID" value="NZ_JBHJSK010000020.1"/>
</dbReference>
<keyword evidence="1" id="KW-0812">Transmembrane</keyword>
<accession>A0A2I0SCH7</accession>
<organism evidence="2 3">
    <name type="scientific">Streptomyces populi</name>
    <dbReference type="NCBI Taxonomy" id="2058924"/>
    <lineage>
        <taxon>Bacteria</taxon>
        <taxon>Bacillati</taxon>
        <taxon>Actinomycetota</taxon>
        <taxon>Actinomycetes</taxon>
        <taxon>Kitasatosporales</taxon>
        <taxon>Streptomycetaceae</taxon>
        <taxon>Streptomyces</taxon>
    </lineage>
</organism>
<keyword evidence="1" id="KW-0472">Membrane</keyword>
<evidence type="ECO:0000313" key="2">
    <source>
        <dbReference type="EMBL" id="PKT67657.1"/>
    </source>
</evidence>
<dbReference type="AlphaFoldDB" id="A0A2I0SCH7"/>
<gene>
    <name evidence="2" type="ORF">CW362_39295</name>
</gene>